<dbReference type="Proteomes" id="UP000504633">
    <property type="component" value="Unplaced"/>
</dbReference>
<keyword evidence="3" id="KW-1185">Reference proteome</keyword>
<evidence type="ECO:0000313" key="3">
    <source>
        <dbReference type="Proteomes" id="UP000504633"/>
    </source>
</evidence>
<dbReference type="RefSeq" id="XP_023166157.2">
    <property type="nucleotide sequence ID" value="XM_023310389.2"/>
</dbReference>
<accession>A0A6J1LIE3</accession>
<keyword evidence="2" id="KW-0732">Signal</keyword>
<dbReference type="OrthoDB" id="8062986at2759"/>
<feature type="compositionally biased region" description="Low complexity" evidence="1">
    <location>
        <begin position="23"/>
        <end position="49"/>
    </location>
</feature>
<protein>
    <submittedName>
        <fullName evidence="4">Uncharacterized protein LOC111596254</fullName>
    </submittedName>
</protein>
<evidence type="ECO:0000256" key="2">
    <source>
        <dbReference type="SAM" id="SignalP"/>
    </source>
</evidence>
<evidence type="ECO:0000313" key="4">
    <source>
        <dbReference type="RefSeq" id="XP_023166157.2"/>
    </source>
</evidence>
<organism evidence="3 4">
    <name type="scientific">Drosophila hydei</name>
    <name type="common">Fruit fly</name>
    <dbReference type="NCBI Taxonomy" id="7224"/>
    <lineage>
        <taxon>Eukaryota</taxon>
        <taxon>Metazoa</taxon>
        <taxon>Ecdysozoa</taxon>
        <taxon>Arthropoda</taxon>
        <taxon>Hexapoda</taxon>
        <taxon>Insecta</taxon>
        <taxon>Pterygota</taxon>
        <taxon>Neoptera</taxon>
        <taxon>Endopterygota</taxon>
        <taxon>Diptera</taxon>
        <taxon>Brachycera</taxon>
        <taxon>Muscomorpha</taxon>
        <taxon>Ephydroidea</taxon>
        <taxon>Drosophilidae</taxon>
        <taxon>Drosophila</taxon>
    </lineage>
</organism>
<reference evidence="4" key="1">
    <citation type="submission" date="2025-08" db="UniProtKB">
        <authorList>
            <consortium name="RefSeq"/>
        </authorList>
    </citation>
    <scope>IDENTIFICATION</scope>
    <source>
        <strain evidence="4">15085-1641.00</strain>
        <tissue evidence="4">Whole body</tissue>
    </source>
</reference>
<dbReference type="OMA" id="VQQIGDY"/>
<dbReference type="AlphaFoldDB" id="A0A6J1LIE3"/>
<dbReference type="KEGG" id="dhe:111596254"/>
<gene>
    <name evidence="4" type="primary">LOC111596254</name>
</gene>
<feature type="chain" id="PRO_5026702052" evidence="2">
    <location>
        <begin position="21"/>
        <end position="256"/>
    </location>
</feature>
<proteinExistence type="predicted"/>
<evidence type="ECO:0000256" key="1">
    <source>
        <dbReference type="SAM" id="MobiDB-lite"/>
    </source>
</evidence>
<dbReference type="GeneID" id="111596254"/>
<feature type="region of interest" description="Disordered" evidence="1">
    <location>
        <begin position="23"/>
        <end position="50"/>
    </location>
</feature>
<feature type="signal peptide" evidence="2">
    <location>
        <begin position="1"/>
        <end position="20"/>
    </location>
</feature>
<sequence length="256" mass="27754">MGRAVEILSLLLLTWAHTQAASSSNTNSITETTETTDSTEATETTETTEYGPISIVVDQLSNMAVNISDQTSSQLQANIEHTLTNIMDSLEALTTNAMAEISMAIDDTNQLLLANPNCNAAWNLQDFTLNVTDELRACTEQLTNLIGTYRADGERALAKVQGFVQQMAQLPGLCQSLEMGVALVPMGISFDTSNSCFLRGIAAINQGLAEAMHNASMLLVRTRRLSQDQLARSQQCSNALVAQVTEYLRVQRANCS</sequence>
<name>A0A6J1LIE3_DROHY</name>